<dbReference type="PROSITE" id="PS00092">
    <property type="entry name" value="N6_MTASE"/>
    <property type="match status" value="1"/>
</dbReference>
<feature type="domain" description="Methyltransferase small N-terminal" evidence="8">
    <location>
        <begin position="49"/>
        <end position="138"/>
    </location>
</feature>
<dbReference type="Proteomes" id="UP000256941">
    <property type="component" value="Unassembled WGS sequence"/>
</dbReference>
<proteinExistence type="predicted"/>
<dbReference type="GO" id="GO:0003676">
    <property type="term" value="F:nucleic acid binding"/>
    <property type="evidence" value="ECO:0007669"/>
    <property type="project" value="InterPro"/>
</dbReference>
<dbReference type="CDD" id="cd02440">
    <property type="entry name" value="AdoMet_MTases"/>
    <property type="match status" value="1"/>
</dbReference>
<dbReference type="InterPro" id="IPR046977">
    <property type="entry name" value="RsmC/RlmG"/>
</dbReference>
<evidence type="ECO:0000313" key="10">
    <source>
        <dbReference type="Proteomes" id="UP000256941"/>
    </source>
</evidence>
<keyword evidence="5" id="KW-0949">S-adenosyl-L-methionine</keyword>
<dbReference type="AlphaFoldDB" id="A0A3D9XEB7"/>
<dbReference type="RefSeq" id="WP_116222772.1">
    <property type="nucleotide sequence ID" value="NZ_CP038197.1"/>
</dbReference>
<keyword evidence="2" id="KW-0698">rRNA processing</keyword>
<dbReference type="PANTHER" id="PTHR47816:SF4">
    <property type="entry name" value="RIBOSOMAL RNA SMALL SUBUNIT METHYLTRANSFERASE C"/>
    <property type="match status" value="1"/>
</dbReference>
<feature type="region of interest" description="Disordered" evidence="6">
    <location>
        <begin position="322"/>
        <end position="349"/>
    </location>
</feature>
<protein>
    <submittedName>
        <fullName evidence="9">16S rRNA (Guanine1207-N2)-methyltransferase</fullName>
    </submittedName>
</protein>
<evidence type="ECO:0000256" key="3">
    <source>
        <dbReference type="ARBA" id="ARBA00022603"/>
    </source>
</evidence>
<sequence>MAGSRLELVFGGTPPEGRMLLIGAGAATDLSSFDPARVQIVQGFYPDHRALKSRGYDVETAASGDFDGAVVFLPRARAEARARIAEAAARLAPGASLWIDGQKTDGVDAVMKEMRALAPVDEVQSRAHGKIFRVTLPQPGWLPEGWAAQDHPAAPGMVTRPGVFSADGPDPASQALAAALPEKLPTRIVDLGAGWGWLSAQILTHPGVELLHLVEADAAALDCARRNIADPRARFHWADALDFRLPEPVNGVIMNPPFHEGRAADPRLGAGFIRAAAGLLTGAGRLWMVANRHLPYEQALRECFAEVTELGGDARFKILTASGARRGGAGRPQSKGPQSKAPLSRARKR</sequence>
<dbReference type="PANTHER" id="PTHR47816">
    <property type="entry name" value="RIBOSOMAL RNA SMALL SUBUNIT METHYLTRANSFERASE C"/>
    <property type="match status" value="1"/>
</dbReference>
<feature type="domain" description="Methyltransferase small" evidence="7">
    <location>
        <begin position="157"/>
        <end position="319"/>
    </location>
</feature>
<dbReference type="EMBL" id="QTUJ01000003">
    <property type="protein sequence ID" value="REF68890.1"/>
    <property type="molecule type" value="Genomic_DNA"/>
</dbReference>
<evidence type="ECO:0000256" key="5">
    <source>
        <dbReference type="ARBA" id="ARBA00022691"/>
    </source>
</evidence>
<dbReference type="Pfam" id="PF08468">
    <property type="entry name" value="MTS_N"/>
    <property type="match status" value="1"/>
</dbReference>
<accession>A0A3D9XEB7</accession>
<evidence type="ECO:0000259" key="8">
    <source>
        <dbReference type="Pfam" id="PF08468"/>
    </source>
</evidence>
<keyword evidence="4 9" id="KW-0808">Transferase</keyword>
<dbReference type="GO" id="GO:0008990">
    <property type="term" value="F:rRNA (guanine-N2-)-methyltransferase activity"/>
    <property type="evidence" value="ECO:0007669"/>
    <property type="project" value="InterPro"/>
</dbReference>
<dbReference type="Gene3D" id="3.40.50.150">
    <property type="entry name" value="Vaccinia Virus protein VP39"/>
    <property type="match status" value="2"/>
</dbReference>
<comment type="caution">
    <text evidence="9">The sequence shown here is derived from an EMBL/GenBank/DDBJ whole genome shotgun (WGS) entry which is preliminary data.</text>
</comment>
<evidence type="ECO:0000256" key="6">
    <source>
        <dbReference type="SAM" id="MobiDB-lite"/>
    </source>
</evidence>
<dbReference type="InterPro" id="IPR002052">
    <property type="entry name" value="DNA_methylase_N6_adenine_CS"/>
</dbReference>
<reference evidence="9 10" key="1">
    <citation type="submission" date="2018-08" db="EMBL/GenBank/DDBJ databases">
        <title>Genomic Encyclopedia of Archaeal and Bacterial Type Strains, Phase II (KMG-II): from individual species to whole genera.</title>
        <authorList>
            <person name="Goeker M."/>
        </authorList>
    </citation>
    <scope>NUCLEOTIDE SEQUENCE [LARGE SCALE GENOMIC DNA]</scope>
    <source>
        <strain evidence="9 10">DSM 17099</strain>
    </source>
</reference>
<dbReference type="SUPFAM" id="SSF53335">
    <property type="entry name" value="S-adenosyl-L-methionine-dependent methyltransferases"/>
    <property type="match status" value="1"/>
</dbReference>
<gene>
    <name evidence="9" type="ORF">BDD41_3973</name>
</gene>
<keyword evidence="1" id="KW-0963">Cytoplasm</keyword>
<name>A0A3D9XEB7_PARVE</name>
<dbReference type="InterPro" id="IPR007848">
    <property type="entry name" value="Small_mtfrase_dom"/>
</dbReference>
<evidence type="ECO:0000313" key="9">
    <source>
        <dbReference type="EMBL" id="REF68890.1"/>
    </source>
</evidence>
<dbReference type="Pfam" id="PF05175">
    <property type="entry name" value="MTS"/>
    <property type="match status" value="1"/>
</dbReference>
<evidence type="ECO:0000256" key="2">
    <source>
        <dbReference type="ARBA" id="ARBA00022552"/>
    </source>
</evidence>
<evidence type="ECO:0000256" key="1">
    <source>
        <dbReference type="ARBA" id="ARBA00022490"/>
    </source>
</evidence>
<evidence type="ECO:0000256" key="4">
    <source>
        <dbReference type="ARBA" id="ARBA00022679"/>
    </source>
</evidence>
<evidence type="ECO:0000259" key="7">
    <source>
        <dbReference type="Pfam" id="PF05175"/>
    </source>
</evidence>
<dbReference type="InterPro" id="IPR029063">
    <property type="entry name" value="SAM-dependent_MTases_sf"/>
</dbReference>
<organism evidence="9 10">
    <name type="scientific">Paracoccus versutus</name>
    <name type="common">Thiobacillus versutus</name>
    <dbReference type="NCBI Taxonomy" id="34007"/>
    <lineage>
        <taxon>Bacteria</taxon>
        <taxon>Pseudomonadati</taxon>
        <taxon>Pseudomonadota</taxon>
        <taxon>Alphaproteobacteria</taxon>
        <taxon>Rhodobacterales</taxon>
        <taxon>Paracoccaceae</taxon>
        <taxon>Paracoccus</taxon>
    </lineage>
</organism>
<dbReference type="InterPro" id="IPR013675">
    <property type="entry name" value="Mtase_sm_N"/>
</dbReference>
<keyword evidence="3 9" id="KW-0489">Methyltransferase</keyword>